<accession>A0ABM6RTB8</accession>
<evidence type="ECO:0000313" key="5">
    <source>
        <dbReference type="Proteomes" id="UP000325292"/>
    </source>
</evidence>
<dbReference type="InterPro" id="IPR001926">
    <property type="entry name" value="TrpB-like_PALP"/>
</dbReference>
<gene>
    <name evidence="4" type="ORF">BXT84_12555</name>
</gene>
<sequence length="311" mass="32748">MSVSDHILPNVLYAVGHTPLIALQRIRPDNGVHIAIKLESVNPGGSIKDRIATALIESAEQDGRLQAGGTIVEATAGNTGIALAMAAAVKGYHALFVVPDKMSPDKIAILKAYGASVRVVPEAPRNDEANYQNIARRLAEEIPGGCYMGQFEQEANWLAHFHSTGPEIWKDSNGKVAAVVAGAGTGGTITGVGRYLKKQNPQVLVIGADPVGSIFTGPVAPFKIEGMGEDYYPDTLDMGVVDQWIAVSDADAFAMCRRLAHEEGLLVGGSSGAIVHVALKVARSLPPNALVVALAPDTGRNYLSNIFSEGY</sequence>
<dbReference type="EMBL" id="CP019454">
    <property type="protein sequence ID" value="AUW94673.1"/>
    <property type="molecule type" value="Genomic_DNA"/>
</dbReference>
<dbReference type="InterPro" id="IPR036052">
    <property type="entry name" value="TrpB-like_PALP_sf"/>
</dbReference>
<dbReference type="PANTHER" id="PTHR10314">
    <property type="entry name" value="CYSTATHIONINE BETA-SYNTHASE"/>
    <property type="match status" value="1"/>
</dbReference>
<dbReference type="Pfam" id="PF00291">
    <property type="entry name" value="PALP"/>
    <property type="match status" value="1"/>
</dbReference>
<dbReference type="Gene3D" id="3.40.50.1100">
    <property type="match status" value="2"/>
</dbReference>
<dbReference type="InterPro" id="IPR050214">
    <property type="entry name" value="Cys_Synth/Cystath_Beta-Synth"/>
</dbReference>
<evidence type="ECO:0000259" key="3">
    <source>
        <dbReference type="Pfam" id="PF00291"/>
    </source>
</evidence>
<evidence type="ECO:0000256" key="1">
    <source>
        <dbReference type="ARBA" id="ARBA00001933"/>
    </source>
</evidence>
<comment type="cofactor">
    <cofactor evidence="1">
        <name>pyridoxal 5'-phosphate</name>
        <dbReference type="ChEBI" id="CHEBI:597326"/>
    </cofactor>
</comment>
<dbReference type="CDD" id="cd01561">
    <property type="entry name" value="CBS_like"/>
    <property type="match status" value="1"/>
</dbReference>
<dbReference type="Proteomes" id="UP000325292">
    <property type="component" value="Chromosome"/>
</dbReference>
<evidence type="ECO:0000313" key="4">
    <source>
        <dbReference type="EMBL" id="AUW94673.1"/>
    </source>
</evidence>
<proteinExistence type="predicted"/>
<organism evidence="4 5">
    <name type="scientific">Sulfobacillus thermotolerans</name>
    <dbReference type="NCBI Taxonomy" id="338644"/>
    <lineage>
        <taxon>Bacteria</taxon>
        <taxon>Bacillati</taxon>
        <taxon>Bacillota</taxon>
        <taxon>Clostridia</taxon>
        <taxon>Eubacteriales</taxon>
        <taxon>Clostridiales Family XVII. Incertae Sedis</taxon>
        <taxon>Sulfobacillus</taxon>
    </lineage>
</organism>
<protein>
    <submittedName>
        <fullName evidence="4">Cystathionine beta-synthase</fullName>
    </submittedName>
</protein>
<dbReference type="InterPro" id="IPR001216">
    <property type="entry name" value="P-phosphate_BS"/>
</dbReference>
<keyword evidence="2" id="KW-0663">Pyridoxal phosphate</keyword>
<name>A0ABM6RTB8_9FIRM</name>
<evidence type="ECO:0000256" key="2">
    <source>
        <dbReference type="ARBA" id="ARBA00022898"/>
    </source>
</evidence>
<keyword evidence="5" id="KW-1185">Reference proteome</keyword>
<reference evidence="4 5" key="1">
    <citation type="journal article" date="2019" name="Sci. Rep.">
        <title>Sulfobacillus thermotolerans: new insights into resistance and metabolic capacities of acidophilic chemolithotrophs.</title>
        <authorList>
            <person name="Panyushkina A.E."/>
            <person name="Babenko V.V."/>
            <person name="Nikitina A.S."/>
            <person name="Selezneva O.V."/>
            <person name="Tsaplina I.A."/>
            <person name="Letarova M.A."/>
            <person name="Kostryukova E.S."/>
            <person name="Letarov A.V."/>
        </authorList>
    </citation>
    <scope>NUCLEOTIDE SEQUENCE [LARGE SCALE GENOMIC DNA]</scope>
    <source>
        <strain evidence="4 5">Kr1</strain>
    </source>
</reference>
<dbReference type="PROSITE" id="PS00901">
    <property type="entry name" value="CYS_SYNTHASE"/>
    <property type="match status" value="1"/>
</dbReference>
<dbReference type="SUPFAM" id="SSF53686">
    <property type="entry name" value="Tryptophan synthase beta subunit-like PLP-dependent enzymes"/>
    <property type="match status" value="1"/>
</dbReference>
<feature type="domain" description="Tryptophan synthase beta chain-like PALP" evidence="3">
    <location>
        <begin position="12"/>
        <end position="297"/>
    </location>
</feature>